<name>A0A843WLW6_COLES</name>
<dbReference type="EMBL" id="NMUH01003646">
    <property type="protein sequence ID" value="MQM06511.1"/>
    <property type="molecule type" value="Genomic_DNA"/>
</dbReference>
<sequence length="243" mass="27937">MGWGDLISGGGANVFRDEKTKHGMYDSFIYTVDHGFVDHGLWMTCQIIYLKTLLQVIFLKPFPTTQRASSAASAFSSIAETQSWGRETGSRGPSKGAMERRIELGHKWNVRVIDGYGVETNNRIFRDLEMWYRCHQTPQTDKEMLKHMTTMHKGWRGILKSKHYKGKTFEDVVTSIPASVDPSDWRTKCENWNTREEQERMTQMLLPSKVMMSLLFQPRMHSVMGQDKPGRVHCAGKAETLRT</sequence>
<proteinExistence type="predicted"/>
<dbReference type="Proteomes" id="UP000652761">
    <property type="component" value="Unassembled WGS sequence"/>
</dbReference>
<gene>
    <name evidence="1" type="ORF">Taro_039338</name>
</gene>
<reference evidence="1" key="1">
    <citation type="submission" date="2017-07" db="EMBL/GenBank/DDBJ databases">
        <title>Taro Niue Genome Assembly and Annotation.</title>
        <authorList>
            <person name="Atibalentja N."/>
            <person name="Keating K."/>
            <person name="Fields C.J."/>
        </authorList>
    </citation>
    <scope>NUCLEOTIDE SEQUENCE</scope>
    <source>
        <strain evidence="1">Niue_2</strain>
        <tissue evidence="1">Leaf</tissue>
    </source>
</reference>
<organism evidence="1 2">
    <name type="scientific">Colocasia esculenta</name>
    <name type="common">Wild taro</name>
    <name type="synonym">Arum esculentum</name>
    <dbReference type="NCBI Taxonomy" id="4460"/>
    <lineage>
        <taxon>Eukaryota</taxon>
        <taxon>Viridiplantae</taxon>
        <taxon>Streptophyta</taxon>
        <taxon>Embryophyta</taxon>
        <taxon>Tracheophyta</taxon>
        <taxon>Spermatophyta</taxon>
        <taxon>Magnoliopsida</taxon>
        <taxon>Liliopsida</taxon>
        <taxon>Araceae</taxon>
        <taxon>Aroideae</taxon>
        <taxon>Colocasieae</taxon>
        <taxon>Colocasia</taxon>
    </lineage>
</organism>
<evidence type="ECO:0000313" key="2">
    <source>
        <dbReference type="Proteomes" id="UP000652761"/>
    </source>
</evidence>
<evidence type="ECO:0000313" key="1">
    <source>
        <dbReference type="EMBL" id="MQM06511.1"/>
    </source>
</evidence>
<dbReference type="AlphaFoldDB" id="A0A843WLW6"/>
<comment type="caution">
    <text evidence="1">The sequence shown here is derived from an EMBL/GenBank/DDBJ whole genome shotgun (WGS) entry which is preliminary data.</text>
</comment>
<keyword evidence="2" id="KW-1185">Reference proteome</keyword>
<protein>
    <submittedName>
        <fullName evidence="1">Uncharacterized protein</fullName>
    </submittedName>
</protein>
<accession>A0A843WLW6</accession>